<dbReference type="GeneID" id="5726959"/>
<evidence type="ECO:0000256" key="1">
    <source>
        <dbReference type="SAM" id="MobiDB-lite"/>
    </source>
</evidence>
<dbReference type="KEGG" id="cre:CHLRE_11g467548v5"/>
<gene>
    <name evidence="2" type="ORF">CHLRE_11g467548v5</name>
</gene>
<reference evidence="2 3" key="1">
    <citation type="journal article" date="2007" name="Science">
        <title>The Chlamydomonas genome reveals the evolution of key animal and plant functions.</title>
        <authorList>
            <person name="Merchant S.S."/>
            <person name="Prochnik S.E."/>
            <person name="Vallon O."/>
            <person name="Harris E.H."/>
            <person name="Karpowicz S.J."/>
            <person name="Witman G.B."/>
            <person name="Terry A."/>
            <person name="Salamov A."/>
            <person name="Fritz-Laylin L.K."/>
            <person name="Marechal-Drouard L."/>
            <person name="Marshall W.F."/>
            <person name="Qu L.H."/>
            <person name="Nelson D.R."/>
            <person name="Sanderfoot A.A."/>
            <person name="Spalding M.H."/>
            <person name="Kapitonov V.V."/>
            <person name="Ren Q."/>
            <person name="Ferris P."/>
            <person name="Lindquist E."/>
            <person name="Shapiro H."/>
            <person name="Lucas S.M."/>
            <person name="Grimwood J."/>
            <person name="Schmutz J."/>
            <person name="Cardol P."/>
            <person name="Cerutti H."/>
            <person name="Chanfreau G."/>
            <person name="Chen C.L."/>
            <person name="Cognat V."/>
            <person name="Croft M.T."/>
            <person name="Dent R."/>
            <person name="Dutcher S."/>
            <person name="Fernandez E."/>
            <person name="Fukuzawa H."/>
            <person name="Gonzalez-Ballester D."/>
            <person name="Gonzalez-Halphen D."/>
            <person name="Hallmann A."/>
            <person name="Hanikenne M."/>
            <person name="Hippler M."/>
            <person name="Inwood W."/>
            <person name="Jabbari K."/>
            <person name="Kalanon M."/>
            <person name="Kuras R."/>
            <person name="Lefebvre P.A."/>
            <person name="Lemaire S.D."/>
            <person name="Lobanov A.V."/>
            <person name="Lohr M."/>
            <person name="Manuell A."/>
            <person name="Meier I."/>
            <person name="Mets L."/>
            <person name="Mittag M."/>
            <person name="Mittelmeier T."/>
            <person name="Moroney J.V."/>
            <person name="Moseley J."/>
            <person name="Napoli C."/>
            <person name="Nedelcu A.M."/>
            <person name="Niyogi K."/>
            <person name="Novoselov S.V."/>
            <person name="Paulsen I.T."/>
            <person name="Pazour G."/>
            <person name="Purton S."/>
            <person name="Ral J.P."/>
            <person name="Riano-Pachon D.M."/>
            <person name="Riekhof W."/>
            <person name="Rymarquis L."/>
            <person name="Schroda M."/>
            <person name="Stern D."/>
            <person name="Umen J."/>
            <person name="Willows R."/>
            <person name="Wilson N."/>
            <person name="Zimmer S.L."/>
            <person name="Allmer J."/>
            <person name="Balk J."/>
            <person name="Bisova K."/>
            <person name="Chen C.J."/>
            <person name="Elias M."/>
            <person name="Gendler K."/>
            <person name="Hauser C."/>
            <person name="Lamb M.R."/>
            <person name="Ledford H."/>
            <person name="Long J.C."/>
            <person name="Minagawa J."/>
            <person name="Page M.D."/>
            <person name="Pan J."/>
            <person name="Pootakham W."/>
            <person name="Roje S."/>
            <person name="Rose A."/>
            <person name="Stahlberg E."/>
            <person name="Terauchi A.M."/>
            <person name="Yang P."/>
            <person name="Ball S."/>
            <person name="Bowler C."/>
            <person name="Dieckmann C.L."/>
            <person name="Gladyshev V.N."/>
            <person name="Green P."/>
            <person name="Jorgensen R."/>
            <person name="Mayfield S."/>
            <person name="Mueller-Roeber B."/>
            <person name="Rajamani S."/>
            <person name="Sayre R.T."/>
            <person name="Brokstein P."/>
            <person name="Dubchak I."/>
            <person name="Goodstein D."/>
            <person name="Hornick L."/>
            <person name="Huang Y.W."/>
            <person name="Jhaveri J."/>
            <person name="Luo Y."/>
            <person name="Martinez D."/>
            <person name="Ngau W.C."/>
            <person name="Otillar B."/>
            <person name="Poliakov A."/>
            <person name="Porter A."/>
            <person name="Szajkowski L."/>
            <person name="Werner G."/>
            <person name="Zhou K."/>
            <person name="Grigoriev I.V."/>
            <person name="Rokhsar D.S."/>
            <person name="Grossman A.R."/>
        </authorList>
    </citation>
    <scope>NUCLEOTIDE SEQUENCE [LARGE SCALE GENOMIC DNA]</scope>
    <source>
        <strain evidence="3">CC-503</strain>
    </source>
</reference>
<dbReference type="Gramene" id="PNW76393">
    <property type="protein sequence ID" value="PNW76393"/>
    <property type="gene ID" value="CHLRE_11g467548v5"/>
</dbReference>
<keyword evidence="3" id="KW-1185">Reference proteome</keyword>
<dbReference type="Proteomes" id="UP000006906">
    <property type="component" value="Chromosome 11"/>
</dbReference>
<protein>
    <submittedName>
        <fullName evidence="2">Uncharacterized protein</fullName>
    </submittedName>
</protein>
<dbReference type="EMBL" id="CM008972">
    <property type="protein sequence ID" value="PNW76393.1"/>
    <property type="molecule type" value="Genomic_DNA"/>
</dbReference>
<feature type="region of interest" description="Disordered" evidence="1">
    <location>
        <begin position="70"/>
        <end position="105"/>
    </location>
</feature>
<evidence type="ECO:0000313" key="3">
    <source>
        <dbReference type="Proteomes" id="UP000006906"/>
    </source>
</evidence>
<proteinExistence type="predicted"/>
<dbReference type="ExpressionAtlas" id="A0A2K3D783">
    <property type="expression patterns" value="baseline"/>
</dbReference>
<organism evidence="2 3">
    <name type="scientific">Chlamydomonas reinhardtii</name>
    <name type="common">Chlamydomonas smithii</name>
    <dbReference type="NCBI Taxonomy" id="3055"/>
    <lineage>
        <taxon>Eukaryota</taxon>
        <taxon>Viridiplantae</taxon>
        <taxon>Chlorophyta</taxon>
        <taxon>core chlorophytes</taxon>
        <taxon>Chlorophyceae</taxon>
        <taxon>CS clade</taxon>
        <taxon>Chlamydomonadales</taxon>
        <taxon>Chlamydomonadaceae</taxon>
        <taxon>Chlamydomonas</taxon>
    </lineage>
</organism>
<evidence type="ECO:0000313" key="2">
    <source>
        <dbReference type="EMBL" id="PNW76393.1"/>
    </source>
</evidence>
<dbReference type="PaxDb" id="3055-EDO97505"/>
<sequence>MVLRRRALLLVLAAVGLTAGLLVGALAAALHCRRHGDSSCHRAGHGASAWGWVSSGWAADGNRNIISGADGISHGARRKEGTVAEEPAGARRGRGRSGMQPTLREERGMGREWAWHWREQLRTWRRRGLLQYEFFPAGFPVLLNPALDVIDGVGRPGLVQVRAGECSPVRVHACTSAVGSQGQI</sequence>
<dbReference type="RefSeq" id="XP_001701389.2">
    <property type="nucleotide sequence ID" value="XM_001701337.2"/>
</dbReference>
<dbReference type="AlphaFoldDB" id="A0A2K3D783"/>
<name>A0A2K3D783_CHLRE</name>
<accession>A0A2K3D783</accession>
<dbReference type="InParanoid" id="A0A2K3D783"/>